<dbReference type="EMBL" id="JACDTY010000022">
    <property type="protein sequence ID" value="MBA1144315.1"/>
    <property type="molecule type" value="Genomic_DNA"/>
</dbReference>
<dbReference type="Pfam" id="PF13602">
    <property type="entry name" value="ADH_zinc_N_2"/>
    <property type="match status" value="1"/>
</dbReference>
<dbReference type="SUPFAM" id="SSF51735">
    <property type="entry name" value="NAD(P)-binding Rossmann-fold domains"/>
    <property type="match status" value="1"/>
</dbReference>
<evidence type="ECO:0000313" key="4">
    <source>
        <dbReference type="Proteomes" id="UP000558284"/>
    </source>
</evidence>
<accession>A0A838BCW1</accession>
<feature type="domain" description="Enoyl reductase (ER)" evidence="2">
    <location>
        <begin position="10"/>
        <end position="307"/>
    </location>
</feature>
<dbReference type="PANTHER" id="PTHR11695">
    <property type="entry name" value="ALCOHOL DEHYDROGENASE RELATED"/>
    <property type="match status" value="1"/>
</dbReference>
<dbReference type="InterPro" id="IPR036291">
    <property type="entry name" value="NAD(P)-bd_dom_sf"/>
</dbReference>
<dbReference type="Proteomes" id="UP000558284">
    <property type="component" value="Unassembled WGS sequence"/>
</dbReference>
<dbReference type="InterPro" id="IPR050700">
    <property type="entry name" value="YIM1/Zinc_Alcohol_DH_Fams"/>
</dbReference>
<dbReference type="AlphaFoldDB" id="A0A838BCW1"/>
<dbReference type="InterPro" id="IPR002364">
    <property type="entry name" value="Quin_OxRdtase/zeta-crystal_CS"/>
</dbReference>
<dbReference type="Gene3D" id="3.90.180.10">
    <property type="entry name" value="Medium-chain alcohol dehydrogenases, catalytic domain"/>
    <property type="match status" value="1"/>
</dbReference>
<dbReference type="GO" id="GO:0016491">
    <property type="term" value="F:oxidoreductase activity"/>
    <property type="evidence" value="ECO:0007669"/>
    <property type="project" value="UniProtKB-KW"/>
</dbReference>
<evidence type="ECO:0000256" key="1">
    <source>
        <dbReference type="ARBA" id="ARBA00023002"/>
    </source>
</evidence>
<name>A0A838BCW1_9HYPH</name>
<dbReference type="SUPFAM" id="SSF50129">
    <property type="entry name" value="GroES-like"/>
    <property type="match status" value="1"/>
</dbReference>
<evidence type="ECO:0000259" key="2">
    <source>
        <dbReference type="SMART" id="SM00829"/>
    </source>
</evidence>
<gene>
    <name evidence="3" type="ORF">H0241_29340</name>
</gene>
<proteinExistence type="predicted"/>
<reference evidence="3 4" key="1">
    <citation type="submission" date="2020-07" db="EMBL/GenBank/DDBJ databases">
        <title>Definition of the novel symbiovar canariense within Mesorhizobium novociceri, a new species of genus Mesorhizobium nodulating Cicer canariense in the Caldera de Taburiente National Park (La Palma, Canary Islands).</title>
        <authorList>
            <person name="Leon-Barrios M."/>
            <person name="Perez-Yepez J."/>
            <person name="Flores-Felix J.D."/>
            <person name="Ramirez-Baena M.H."/>
            <person name="Pulido-Suarez L."/>
            <person name="Igual J.M."/>
            <person name="Velazquez E."/>
            <person name="Peix A."/>
        </authorList>
    </citation>
    <scope>NUCLEOTIDE SEQUENCE [LARGE SCALE GENOMIC DNA]</scope>
    <source>
        <strain evidence="3 4">CCANP35</strain>
    </source>
</reference>
<keyword evidence="1" id="KW-0560">Oxidoreductase</keyword>
<dbReference type="GO" id="GO:0008270">
    <property type="term" value="F:zinc ion binding"/>
    <property type="evidence" value="ECO:0007669"/>
    <property type="project" value="InterPro"/>
</dbReference>
<dbReference type="CDD" id="cd05289">
    <property type="entry name" value="MDR_like_2"/>
    <property type="match status" value="1"/>
</dbReference>
<dbReference type="Pfam" id="PF08240">
    <property type="entry name" value="ADH_N"/>
    <property type="match status" value="1"/>
</dbReference>
<dbReference type="SMART" id="SM00829">
    <property type="entry name" value="PKS_ER"/>
    <property type="match status" value="1"/>
</dbReference>
<dbReference type="InterPro" id="IPR011032">
    <property type="entry name" value="GroES-like_sf"/>
</dbReference>
<comment type="caution">
    <text evidence="3">The sequence shown here is derived from an EMBL/GenBank/DDBJ whole genome shotgun (WGS) entry which is preliminary data.</text>
</comment>
<dbReference type="InterPro" id="IPR020843">
    <property type="entry name" value="ER"/>
</dbReference>
<sequence length="309" mass="31838">MRAVIQNSVGGPDVLVIADRPAPSPKSGEVLVRVHAAGINPVDGSVRAGYYPLLGEPPFTLGWDISGTVEAVGPGVNGGLKVGDAVFGMPRFPKQAAAYAELAVTPADEIAPKPQGIDHNHAGALPLAGLTAWQGLVRHGGLKPGQRVLIHAAGGGVGHLAVQIAKARGAYVIATASPGKLDFVRLLGADEVVDYTKGDFTAAVRDLDLVLDPMGGDHADQSLTVLKDGGVLVSLLNVHDTTRAKAAARNIRVERMSVVPDREGLVELGKLVDAGKLAVHVAKSFPLEQAGAAHAFLATRPIGKVVLTA</sequence>
<organism evidence="3 4">
    <name type="scientific">Mesorhizobium neociceri</name>
    <dbReference type="NCBI Taxonomy" id="1307853"/>
    <lineage>
        <taxon>Bacteria</taxon>
        <taxon>Pseudomonadati</taxon>
        <taxon>Pseudomonadota</taxon>
        <taxon>Alphaproteobacteria</taxon>
        <taxon>Hyphomicrobiales</taxon>
        <taxon>Phyllobacteriaceae</taxon>
        <taxon>Mesorhizobium</taxon>
    </lineage>
</organism>
<keyword evidence="4" id="KW-1185">Reference proteome</keyword>
<dbReference type="InterPro" id="IPR013154">
    <property type="entry name" value="ADH-like_N"/>
</dbReference>
<dbReference type="RefSeq" id="WP_181061263.1">
    <property type="nucleotide sequence ID" value="NZ_JACDTY010000022.1"/>
</dbReference>
<evidence type="ECO:0000313" key="3">
    <source>
        <dbReference type="EMBL" id="MBA1144315.1"/>
    </source>
</evidence>
<protein>
    <submittedName>
        <fullName evidence="3">NADP-dependent oxidoreductase</fullName>
    </submittedName>
</protein>
<dbReference type="Gene3D" id="3.40.50.720">
    <property type="entry name" value="NAD(P)-binding Rossmann-like Domain"/>
    <property type="match status" value="1"/>
</dbReference>
<dbReference type="PROSITE" id="PS01162">
    <property type="entry name" value="QOR_ZETA_CRYSTAL"/>
    <property type="match status" value="1"/>
</dbReference>
<dbReference type="PANTHER" id="PTHR11695:SF294">
    <property type="entry name" value="RETICULON-4-INTERACTING PROTEIN 1, MITOCHONDRIAL"/>
    <property type="match status" value="1"/>
</dbReference>